<sequence length="50" mass="5740">MDLLAYAHIAEDKPLADWLIKQGMNPRQEYPCDYIDKPMTSQNLQAMLAS</sequence>
<reference evidence="2" key="1">
    <citation type="journal article" date="2019" name="Int. J. Syst. Evol. Microbiol.">
        <title>The Global Catalogue of Microorganisms (GCM) 10K type strain sequencing project: providing services to taxonomists for standard genome sequencing and annotation.</title>
        <authorList>
            <consortium name="The Broad Institute Genomics Platform"/>
            <consortium name="The Broad Institute Genome Sequencing Center for Infectious Disease"/>
            <person name="Wu L."/>
            <person name="Ma J."/>
        </authorList>
    </citation>
    <scope>NUCLEOTIDE SEQUENCE [LARGE SCALE GENOMIC DNA]</scope>
    <source>
        <strain evidence="2">CCUG 62793</strain>
    </source>
</reference>
<evidence type="ECO:0000313" key="1">
    <source>
        <dbReference type="EMBL" id="MFD2322529.1"/>
    </source>
</evidence>
<dbReference type="EMBL" id="JBHUIG010000041">
    <property type="protein sequence ID" value="MFD2322529.1"/>
    <property type="molecule type" value="Genomic_DNA"/>
</dbReference>
<evidence type="ECO:0000313" key="2">
    <source>
        <dbReference type="Proteomes" id="UP001597287"/>
    </source>
</evidence>
<keyword evidence="2" id="KW-1185">Reference proteome</keyword>
<organism evidence="1 2">
    <name type="scientific">Delftia deserti</name>
    <dbReference type="NCBI Taxonomy" id="1651218"/>
    <lineage>
        <taxon>Bacteria</taxon>
        <taxon>Pseudomonadati</taxon>
        <taxon>Pseudomonadota</taxon>
        <taxon>Betaproteobacteria</taxon>
        <taxon>Burkholderiales</taxon>
        <taxon>Comamonadaceae</taxon>
        <taxon>Delftia</taxon>
    </lineage>
</organism>
<accession>A0ABW5F098</accession>
<dbReference type="RefSeq" id="WP_380109399.1">
    <property type="nucleotide sequence ID" value="NZ_JBHSIH010000001.1"/>
</dbReference>
<comment type="caution">
    <text evidence="1">The sequence shown here is derived from an EMBL/GenBank/DDBJ whole genome shotgun (WGS) entry which is preliminary data.</text>
</comment>
<dbReference type="Proteomes" id="UP001597287">
    <property type="component" value="Unassembled WGS sequence"/>
</dbReference>
<protein>
    <submittedName>
        <fullName evidence="1">Uncharacterized protein</fullName>
    </submittedName>
</protein>
<gene>
    <name evidence="1" type="ORF">ACFSPV_28020</name>
</gene>
<proteinExistence type="predicted"/>
<name>A0ABW5F098_9BURK</name>